<name>A0A9P4KAX4_9PLEO</name>
<dbReference type="InterPro" id="IPR002466">
    <property type="entry name" value="A_deamin"/>
</dbReference>
<organism evidence="2 3">
    <name type="scientific">Lojkania enalia</name>
    <dbReference type="NCBI Taxonomy" id="147567"/>
    <lineage>
        <taxon>Eukaryota</taxon>
        <taxon>Fungi</taxon>
        <taxon>Dikarya</taxon>
        <taxon>Ascomycota</taxon>
        <taxon>Pezizomycotina</taxon>
        <taxon>Dothideomycetes</taxon>
        <taxon>Pleosporomycetidae</taxon>
        <taxon>Pleosporales</taxon>
        <taxon>Pleosporales incertae sedis</taxon>
        <taxon>Lojkania</taxon>
    </lineage>
</organism>
<keyword evidence="3" id="KW-1185">Reference proteome</keyword>
<dbReference type="PROSITE" id="PS50141">
    <property type="entry name" value="A_DEAMIN_EDITASE"/>
    <property type="match status" value="1"/>
</dbReference>
<dbReference type="GO" id="GO:0002100">
    <property type="term" value="P:tRNA wobble adenosine to inosine editing"/>
    <property type="evidence" value="ECO:0007669"/>
    <property type="project" value="InterPro"/>
</dbReference>
<dbReference type="AlphaFoldDB" id="A0A9P4KAX4"/>
<evidence type="ECO:0000259" key="1">
    <source>
        <dbReference type="PROSITE" id="PS50141"/>
    </source>
</evidence>
<dbReference type="InterPro" id="IPR042935">
    <property type="entry name" value="Tad1"/>
</dbReference>
<dbReference type="OrthoDB" id="10268011at2759"/>
<gene>
    <name evidence="2" type="ORF">CC78DRAFT_214946</name>
</gene>
<sequence length="367" mass="41269">MKCLPTTKLAQAHGNVLHDWHAEIIAIRAFNRFLLEECRLLSTPPHPPSRFVRRRETHEQTQAAYQPFEIKDDVQIHMYCSEAPCGDASMELVMDAQEDAMPWTTPPPTITSADQSRPTISDQIEAEPALAALRGRSNFNYLGVVRLKPSRPDAPPTLSKSCTDKLAFTQCASLLSSLTSLLIAPKNAYLSSLILPRSQLVETACRRAFSRSGRMGDITKEMEERWRATGGGYEFKEFGLRATEKEFRYSRRSLLASEKAVASNISAVHTPYFQETLIGGVLQGRKQFDPRGASAICRRSLWKAMIEIAALASMPALVDVLNKGTYMDVKSRELLKSRRDVKDDVKKFALKGWVRNSEDDFRIEDKS</sequence>
<dbReference type="SMART" id="SM00552">
    <property type="entry name" value="ADEAMc"/>
    <property type="match status" value="1"/>
</dbReference>
<evidence type="ECO:0000313" key="2">
    <source>
        <dbReference type="EMBL" id="KAF2264906.1"/>
    </source>
</evidence>
<dbReference type="GO" id="GO:0043829">
    <property type="term" value="F:tRNA-specific adenosine-37 deaminase activity"/>
    <property type="evidence" value="ECO:0007669"/>
    <property type="project" value="TreeGrafter"/>
</dbReference>
<protein>
    <recommendedName>
        <fullName evidence="1">A to I editase domain-containing protein</fullName>
    </recommendedName>
</protein>
<feature type="domain" description="A to I editase" evidence="1">
    <location>
        <begin position="1"/>
        <end position="363"/>
    </location>
</feature>
<comment type="caution">
    <text evidence="2">The sequence shown here is derived from an EMBL/GenBank/DDBJ whole genome shotgun (WGS) entry which is preliminary data.</text>
</comment>
<dbReference type="GO" id="GO:0003723">
    <property type="term" value="F:RNA binding"/>
    <property type="evidence" value="ECO:0007669"/>
    <property type="project" value="InterPro"/>
</dbReference>
<dbReference type="Pfam" id="PF02137">
    <property type="entry name" value="A_deamin"/>
    <property type="match status" value="1"/>
</dbReference>
<proteinExistence type="predicted"/>
<dbReference type="EMBL" id="ML986612">
    <property type="protein sequence ID" value="KAF2264906.1"/>
    <property type="molecule type" value="Genomic_DNA"/>
</dbReference>
<reference evidence="3" key="1">
    <citation type="journal article" date="2020" name="Stud. Mycol.">
        <title>101 Dothideomycetes genomes: A test case for predicting lifestyles and emergence of pathogens.</title>
        <authorList>
            <person name="Haridas S."/>
            <person name="Albert R."/>
            <person name="Binder M."/>
            <person name="Bloem J."/>
            <person name="LaButti K."/>
            <person name="Salamov A."/>
            <person name="Andreopoulos B."/>
            <person name="Baker S."/>
            <person name="Barry K."/>
            <person name="Bills G."/>
            <person name="Bluhm B."/>
            <person name="Cannon C."/>
            <person name="Castanera R."/>
            <person name="Culley D."/>
            <person name="Daum C."/>
            <person name="Ezra D."/>
            <person name="Gonzalez J."/>
            <person name="Henrissat B."/>
            <person name="Kuo A."/>
            <person name="Liang C."/>
            <person name="Lipzen A."/>
            <person name="Lutzoni F."/>
            <person name="Magnuson J."/>
            <person name="Mondo S."/>
            <person name="Nolan M."/>
            <person name="Ohm R."/>
            <person name="Pangilinan J."/>
            <person name="Park H.-J."/>
            <person name="Ramirez L."/>
            <person name="Alfaro M."/>
            <person name="Sun H."/>
            <person name="Tritt A."/>
            <person name="Yoshinaga Y."/>
            <person name="Zwiers L.-H."/>
            <person name="Turgeon B."/>
            <person name="Goodwin S."/>
            <person name="Spatafora J."/>
            <person name="Crous P."/>
            <person name="Grigoriev I."/>
        </authorList>
    </citation>
    <scope>NUCLEOTIDE SEQUENCE [LARGE SCALE GENOMIC DNA]</scope>
    <source>
        <strain evidence="3">CBS 304.66</strain>
    </source>
</reference>
<dbReference type="PANTHER" id="PTHR47803">
    <property type="entry name" value="TRNA-SPECIFIC ADENOSINE DEAMINASE 1"/>
    <property type="match status" value="1"/>
</dbReference>
<dbReference type="Proteomes" id="UP000800093">
    <property type="component" value="Unassembled WGS sequence"/>
</dbReference>
<evidence type="ECO:0000313" key="3">
    <source>
        <dbReference type="Proteomes" id="UP000800093"/>
    </source>
</evidence>
<dbReference type="PANTHER" id="PTHR47803:SF1">
    <property type="entry name" value="TRNA-SPECIFIC ADENOSINE DEAMINASE 1"/>
    <property type="match status" value="1"/>
</dbReference>
<accession>A0A9P4KAX4</accession>